<keyword evidence="3" id="KW-1185">Reference proteome</keyword>
<evidence type="ECO:0000313" key="3">
    <source>
        <dbReference type="Proteomes" id="UP000013827"/>
    </source>
</evidence>
<proteinExistence type="predicted"/>
<evidence type="ECO:0000256" key="1">
    <source>
        <dbReference type="SAM" id="MobiDB-lite"/>
    </source>
</evidence>
<dbReference type="Proteomes" id="UP000013827">
    <property type="component" value="Unassembled WGS sequence"/>
</dbReference>
<organism evidence="2 3">
    <name type="scientific">Emiliania huxleyi (strain CCMP1516)</name>
    <dbReference type="NCBI Taxonomy" id="280463"/>
    <lineage>
        <taxon>Eukaryota</taxon>
        <taxon>Haptista</taxon>
        <taxon>Haptophyta</taxon>
        <taxon>Prymnesiophyceae</taxon>
        <taxon>Isochrysidales</taxon>
        <taxon>Noelaerhabdaceae</taxon>
        <taxon>Emiliania</taxon>
    </lineage>
</organism>
<protein>
    <submittedName>
        <fullName evidence="2">Uncharacterized protein</fullName>
    </submittedName>
</protein>
<accession>A0A0D3K8E0</accession>
<dbReference type="AlphaFoldDB" id="A0A0D3K8E0"/>
<feature type="region of interest" description="Disordered" evidence="1">
    <location>
        <begin position="1"/>
        <end position="93"/>
    </location>
</feature>
<dbReference type="EnsemblProtists" id="EOD32025">
    <property type="protein sequence ID" value="EOD32025"/>
    <property type="gene ID" value="EMIHUDRAFT_352559"/>
</dbReference>
<dbReference type="PaxDb" id="2903-EOD32025"/>
<reference evidence="2" key="2">
    <citation type="submission" date="2024-10" db="UniProtKB">
        <authorList>
            <consortium name="EnsemblProtists"/>
        </authorList>
    </citation>
    <scope>IDENTIFICATION</scope>
</reference>
<feature type="compositionally biased region" description="Low complexity" evidence="1">
    <location>
        <begin position="37"/>
        <end position="82"/>
    </location>
</feature>
<evidence type="ECO:0000313" key="2">
    <source>
        <dbReference type="EnsemblProtists" id="EOD32025"/>
    </source>
</evidence>
<sequence length="170" mass="16004">MRAALRGDGERGVRDEGRSDLQYAGPPAAAAPPPPAAEGEASTSSAATAPPAAASAAPPAAEPAAAEAAAAEGAAEGAAAGAEAGGAGGGAVRADEPLLRPEELALLLCDAALQRKLAEVASQPEAVLAFREDAVLLGVLLSLAEQGSPAGGGGGGGAAGGTPQQVEVAD</sequence>
<feature type="region of interest" description="Disordered" evidence="1">
    <location>
        <begin position="148"/>
        <end position="170"/>
    </location>
</feature>
<feature type="compositionally biased region" description="Basic and acidic residues" evidence="1">
    <location>
        <begin position="1"/>
        <end position="19"/>
    </location>
</feature>
<feature type="compositionally biased region" description="Gly residues" evidence="1">
    <location>
        <begin position="149"/>
        <end position="160"/>
    </location>
</feature>
<reference evidence="3" key="1">
    <citation type="journal article" date="2013" name="Nature">
        <title>Pan genome of the phytoplankton Emiliania underpins its global distribution.</title>
        <authorList>
            <person name="Read B.A."/>
            <person name="Kegel J."/>
            <person name="Klute M.J."/>
            <person name="Kuo A."/>
            <person name="Lefebvre S.C."/>
            <person name="Maumus F."/>
            <person name="Mayer C."/>
            <person name="Miller J."/>
            <person name="Monier A."/>
            <person name="Salamov A."/>
            <person name="Young J."/>
            <person name="Aguilar M."/>
            <person name="Claverie J.M."/>
            <person name="Frickenhaus S."/>
            <person name="Gonzalez K."/>
            <person name="Herman E.K."/>
            <person name="Lin Y.C."/>
            <person name="Napier J."/>
            <person name="Ogata H."/>
            <person name="Sarno A.F."/>
            <person name="Shmutz J."/>
            <person name="Schroeder D."/>
            <person name="de Vargas C."/>
            <person name="Verret F."/>
            <person name="von Dassow P."/>
            <person name="Valentin K."/>
            <person name="Van de Peer Y."/>
            <person name="Wheeler G."/>
            <person name="Dacks J.B."/>
            <person name="Delwiche C.F."/>
            <person name="Dyhrman S.T."/>
            <person name="Glockner G."/>
            <person name="John U."/>
            <person name="Richards T."/>
            <person name="Worden A.Z."/>
            <person name="Zhang X."/>
            <person name="Grigoriev I.V."/>
            <person name="Allen A.E."/>
            <person name="Bidle K."/>
            <person name="Borodovsky M."/>
            <person name="Bowler C."/>
            <person name="Brownlee C."/>
            <person name="Cock J.M."/>
            <person name="Elias M."/>
            <person name="Gladyshev V.N."/>
            <person name="Groth M."/>
            <person name="Guda C."/>
            <person name="Hadaegh A."/>
            <person name="Iglesias-Rodriguez M.D."/>
            <person name="Jenkins J."/>
            <person name="Jones B.M."/>
            <person name="Lawson T."/>
            <person name="Leese F."/>
            <person name="Lindquist E."/>
            <person name="Lobanov A."/>
            <person name="Lomsadze A."/>
            <person name="Malik S.B."/>
            <person name="Marsh M.E."/>
            <person name="Mackinder L."/>
            <person name="Mock T."/>
            <person name="Mueller-Roeber B."/>
            <person name="Pagarete A."/>
            <person name="Parker M."/>
            <person name="Probert I."/>
            <person name="Quesneville H."/>
            <person name="Raines C."/>
            <person name="Rensing S.A."/>
            <person name="Riano-Pachon D.M."/>
            <person name="Richier S."/>
            <person name="Rokitta S."/>
            <person name="Shiraiwa Y."/>
            <person name="Soanes D.M."/>
            <person name="van der Giezen M."/>
            <person name="Wahlund T.M."/>
            <person name="Williams B."/>
            <person name="Wilson W."/>
            <person name="Wolfe G."/>
            <person name="Wurch L.L."/>
        </authorList>
    </citation>
    <scope>NUCLEOTIDE SEQUENCE</scope>
</reference>
<name>A0A0D3K8E0_EMIH1</name>